<comment type="caution">
    <text evidence="1">The sequence shown here is derived from an EMBL/GenBank/DDBJ whole genome shotgun (WGS) entry which is preliminary data.</text>
</comment>
<dbReference type="EMBL" id="JAULSX010000007">
    <property type="protein sequence ID" value="KAK3487409.1"/>
    <property type="molecule type" value="Genomic_DNA"/>
</dbReference>
<accession>A0AAJ0MN56</accession>
<name>A0AAJ0MN56_9PEZI</name>
<feature type="non-terminal residue" evidence="1">
    <location>
        <position position="1"/>
    </location>
</feature>
<dbReference type="AlphaFoldDB" id="A0AAJ0MN56"/>
<protein>
    <submittedName>
        <fullName evidence="1">Uncharacterized protein</fullName>
    </submittedName>
</protein>
<evidence type="ECO:0000313" key="2">
    <source>
        <dbReference type="Proteomes" id="UP001285908"/>
    </source>
</evidence>
<gene>
    <name evidence="1" type="ORF">B0T23DRAFT_323515</name>
</gene>
<keyword evidence="2" id="KW-1185">Reference proteome</keyword>
<proteinExistence type="predicted"/>
<sequence>KIKLEIFRKIDNTSKLDTIQIREISTIVREDFPSSIYTRTDSYNPRARIRHRNLNNNTPTNTLIKSFNNNNIKYIKKIDLEDNERLLGLIFTFPTYINIARIFPEVIIINNMYNTNHFYYPFY</sequence>
<dbReference type="RefSeq" id="XP_062689536.1">
    <property type="nucleotide sequence ID" value="XM_062835363.1"/>
</dbReference>
<dbReference type="Proteomes" id="UP001285908">
    <property type="component" value="Unassembled WGS sequence"/>
</dbReference>
<evidence type="ECO:0000313" key="1">
    <source>
        <dbReference type="EMBL" id="KAK3487409.1"/>
    </source>
</evidence>
<reference evidence="1 2" key="1">
    <citation type="journal article" date="2023" name="Mol. Phylogenet. Evol.">
        <title>Genome-scale phylogeny and comparative genomics of the fungal order Sordariales.</title>
        <authorList>
            <person name="Hensen N."/>
            <person name="Bonometti L."/>
            <person name="Westerberg I."/>
            <person name="Brannstrom I.O."/>
            <person name="Guillou S."/>
            <person name="Cros-Aarteil S."/>
            <person name="Calhoun S."/>
            <person name="Haridas S."/>
            <person name="Kuo A."/>
            <person name="Mondo S."/>
            <person name="Pangilinan J."/>
            <person name="Riley R."/>
            <person name="LaButti K."/>
            <person name="Andreopoulos B."/>
            <person name="Lipzen A."/>
            <person name="Chen C."/>
            <person name="Yan M."/>
            <person name="Daum C."/>
            <person name="Ng V."/>
            <person name="Clum A."/>
            <person name="Steindorff A."/>
            <person name="Ohm R.A."/>
            <person name="Martin F."/>
            <person name="Silar P."/>
            <person name="Natvig D.O."/>
            <person name="Lalanne C."/>
            <person name="Gautier V."/>
            <person name="Ament-Velasquez S.L."/>
            <person name="Kruys A."/>
            <person name="Hutchinson M.I."/>
            <person name="Powell A.J."/>
            <person name="Barry K."/>
            <person name="Miller A.N."/>
            <person name="Grigoriev I.V."/>
            <person name="Debuchy R."/>
            <person name="Gladieux P."/>
            <person name="Hiltunen Thoren M."/>
            <person name="Johannesson H."/>
        </authorList>
    </citation>
    <scope>NUCLEOTIDE SEQUENCE [LARGE SCALE GENOMIC DNA]</scope>
    <source>
        <strain evidence="1 2">FGSC 10403</strain>
    </source>
</reference>
<organism evidence="1 2">
    <name type="scientific">Neurospora hispaniola</name>
    <dbReference type="NCBI Taxonomy" id="588809"/>
    <lineage>
        <taxon>Eukaryota</taxon>
        <taxon>Fungi</taxon>
        <taxon>Dikarya</taxon>
        <taxon>Ascomycota</taxon>
        <taxon>Pezizomycotina</taxon>
        <taxon>Sordariomycetes</taxon>
        <taxon>Sordariomycetidae</taxon>
        <taxon>Sordariales</taxon>
        <taxon>Sordariaceae</taxon>
        <taxon>Neurospora</taxon>
    </lineage>
</organism>
<dbReference type="GeneID" id="87872985"/>